<accession>A0ABQ8GWI1</accession>
<comment type="caution">
    <text evidence="2">The sequence shown here is derived from an EMBL/GenBank/DDBJ whole genome shotgun (WGS) entry which is preliminary data.</text>
</comment>
<dbReference type="InterPro" id="IPR010730">
    <property type="entry name" value="HET"/>
</dbReference>
<organism evidence="2 3">
    <name type="scientific">Macrophomina phaseolina</name>
    <dbReference type="NCBI Taxonomy" id="35725"/>
    <lineage>
        <taxon>Eukaryota</taxon>
        <taxon>Fungi</taxon>
        <taxon>Dikarya</taxon>
        <taxon>Ascomycota</taxon>
        <taxon>Pezizomycotina</taxon>
        <taxon>Dothideomycetes</taxon>
        <taxon>Dothideomycetes incertae sedis</taxon>
        <taxon>Botryosphaeriales</taxon>
        <taxon>Botryosphaeriaceae</taxon>
        <taxon>Macrophomina</taxon>
    </lineage>
</organism>
<dbReference type="PANTHER" id="PTHR33112">
    <property type="entry name" value="DOMAIN PROTEIN, PUTATIVE-RELATED"/>
    <property type="match status" value="1"/>
</dbReference>
<dbReference type="Proteomes" id="UP000774617">
    <property type="component" value="Unassembled WGS sequence"/>
</dbReference>
<evidence type="ECO:0000313" key="2">
    <source>
        <dbReference type="EMBL" id="KAH7065610.1"/>
    </source>
</evidence>
<dbReference type="EMBL" id="JAGTJR010000001">
    <property type="protein sequence ID" value="KAH7065610.1"/>
    <property type="molecule type" value="Genomic_DNA"/>
</dbReference>
<protein>
    <submittedName>
        <fullName evidence="2">Heterokaryon incompatibility protein-domain-containing protein</fullName>
    </submittedName>
</protein>
<dbReference type="PANTHER" id="PTHR33112:SF10">
    <property type="entry name" value="TOL"/>
    <property type="match status" value="1"/>
</dbReference>
<name>A0ABQ8GWI1_9PEZI</name>
<feature type="domain" description="Heterokaryon incompatibility" evidence="1">
    <location>
        <begin position="244"/>
        <end position="396"/>
    </location>
</feature>
<keyword evidence="3" id="KW-1185">Reference proteome</keyword>
<reference evidence="2 3" key="1">
    <citation type="journal article" date="2021" name="Nat. Commun.">
        <title>Genetic determinants of endophytism in the Arabidopsis root mycobiome.</title>
        <authorList>
            <person name="Mesny F."/>
            <person name="Miyauchi S."/>
            <person name="Thiergart T."/>
            <person name="Pickel B."/>
            <person name="Atanasova L."/>
            <person name="Karlsson M."/>
            <person name="Huettel B."/>
            <person name="Barry K.W."/>
            <person name="Haridas S."/>
            <person name="Chen C."/>
            <person name="Bauer D."/>
            <person name="Andreopoulos W."/>
            <person name="Pangilinan J."/>
            <person name="LaButti K."/>
            <person name="Riley R."/>
            <person name="Lipzen A."/>
            <person name="Clum A."/>
            <person name="Drula E."/>
            <person name="Henrissat B."/>
            <person name="Kohler A."/>
            <person name="Grigoriev I.V."/>
            <person name="Martin F.M."/>
            <person name="Hacquard S."/>
        </authorList>
    </citation>
    <scope>NUCLEOTIDE SEQUENCE [LARGE SCALE GENOMIC DNA]</scope>
    <source>
        <strain evidence="2 3">MPI-SDFR-AT-0080</strain>
    </source>
</reference>
<dbReference type="Pfam" id="PF06985">
    <property type="entry name" value="HET"/>
    <property type="match status" value="1"/>
</dbReference>
<proteinExistence type="predicted"/>
<gene>
    <name evidence="2" type="ORF">B0J12DRAFT_614013</name>
</gene>
<evidence type="ECO:0000313" key="3">
    <source>
        <dbReference type="Proteomes" id="UP000774617"/>
    </source>
</evidence>
<sequence>MAVRPRPSEAVPSTTTLCAACGQIRIADLAAEAADPPSWLPAPSETSSVTGCRHLSDARQLPASAATCSFCALIADSILQNYCSSLTSDKPLSWDAAGLGSRLADAPVYLQLRRNGVGRIPRERPNSRHELLGKAIAVYVLSVDGVLRGRIRLFAQPDSPASTTGDVLCGPRLPSSNCPQAFHMIQEWLHTCLNFHPSCRRALSKVTIDETDEPLLPSRVIDVAPPGGSPNVRLLESTGARGRYVTLSHCWGPSHRHPLTTSTATLPQHLTEIAWEQLPKTFRDAIVVVRSLGFRYIWIDSLCIVQDDLAEWLRESEQMGVIYERAALTIAACHAKNSTEGCFFERSPVQPAVTLPYWGSHGAQDGVLYATLLPRNYWSISPEFSPLSERGWATQEWLLSRRVVFFTQECIVWSCRTVTQRETRESFHDPARNTRWKIIVEKYSARKLTNATDRLVALRGLINELQKVNNTRCIHGTWADTLADGLLWFSLQPAERDKSPNGFPTWTWASTCHGIRYQKIDRGKHTCRRLRIADDERADQQGHPAPRLASILSSVESNLHAKFSSLSLTEEPLGWSLTYLIYGADQEPIGWASLDEGLVPNAEVFSLGVLGKESTQGPKALFHHWILLLVRCGDDRTVDVYKRVGVGKIESSSWFGDAEMRSLRIV</sequence>
<evidence type="ECO:0000259" key="1">
    <source>
        <dbReference type="Pfam" id="PF06985"/>
    </source>
</evidence>